<evidence type="ECO:0000313" key="2">
    <source>
        <dbReference type="Proteomes" id="UP000060487"/>
    </source>
</evidence>
<keyword evidence="2" id="KW-1185">Reference proteome</keyword>
<sequence>MTTKQLLLVVVCLLVIPLAVEAFPPPLGGPLPAPAPVIMPPPPVPGAYPGAYPVAYNVPGPVVVLPPVPVAFDVPVLYAPPPPPPPYWDAFFWPLPPPAYWVSLDRPHHRHHPYRW</sequence>
<comment type="caution">
    <text evidence="1">The sequence shown here is derived from an EMBL/GenBank/DDBJ whole genome shotgun (WGS) entry which is preliminary data.</text>
</comment>
<protein>
    <recommendedName>
        <fullName evidence="3">Secreted protein</fullName>
    </recommendedName>
</protein>
<organism evidence="1 2">
    <name type="scientific">Candidatus Magnetominusculus xianensis</name>
    <dbReference type="NCBI Taxonomy" id="1748249"/>
    <lineage>
        <taxon>Bacteria</taxon>
        <taxon>Pseudomonadati</taxon>
        <taxon>Nitrospirota</taxon>
        <taxon>Nitrospiria</taxon>
        <taxon>Nitrospirales</taxon>
        <taxon>Nitrospiraceae</taxon>
        <taxon>Candidatus Magnetominusculus</taxon>
    </lineage>
</organism>
<dbReference type="Proteomes" id="UP000060487">
    <property type="component" value="Unassembled WGS sequence"/>
</dbReference>
<gene>
    <name evidence="1" type="ORF">ASN18_1955</name>
</gene>
<evidence type="ECO:0008006" key="3">
    <source>
        <dbReference type="Google" id="ProtNLM"/>
    </source>
</evidence>
<dbReference type="EMBL" id="LNQR01000069">
    <property type="protein sequence ID" value="KWT84202.1"/>
    <property type="molecule type" value="Genomic_DNA"/>
</dbReference>
<accession>A0ABR5SEE4</accession>
<reference evidence="1 2" key="1">
    <citation type="submission" date="2015-11" db="EMBL/GenBank/DDBJ databases">
        <authorList>
            <person name="Lin W."/>
        </authorList>
    </citation>
    <scope>NUCLEOTIDE SEQUENCE [LARGE SCALE GENOMIC DNA]</scope>
    <source>
        <strain evidence="1 2">HCH-1</strain>
    </source>
</reference>
<evidence type="ECO:0000313" key="1">
    <source>
        <dbReference type="EMBL" id="KWT84202.1"/>
    </source>
</evidence>
<name>A0ABR5SEE4_9BACT</name>
<proteinExistence type="predicted"/>